<organism evidence="2 3">
    <name type="scientific">Bradyrhizobium japonicum</name>
    <dbReference type="NCBI Taxonomy" id="375"/>
    <lineage>
        <taxon>Bacteria</taxon>
        <taxon>Pseudomonadati</taxon>
        <taxon>Pseudomonadota</taxon>
        <taxon>Alphaproteobacteria</taxon>
        <taxon>Hyphomicrobiales</taxon>
        <taxon>Nitrobacteraceae</taxon>
        <taxon>Bradyrhizobium</taxon>
    </lineage>
</organism>
<protein>
    <recommendedName>
        <fullName evidence="4">tRNA_anti-like</fullName>
    </recommendedName>
</protein>
<dbReference type="AlphaFoldDB" id="A0A1Y2JT21"/>
<comment type="caution">
    <text evidence="2">The sequence shown here is derived from an EMBL/GenBank/DDBJ whole genome shotgun (WGS) entry which is preliminary data.</text>
</comment>
<dbReference type="InterPro" id="IPR024422">
    <property type="entry name" value="Protein_unknown_function_OB"/>
</dbReference>
<evidence type="ECO:0000256" key="1">
    <source>
        <dbReference type="SAM" id="MobiDB-lite"/>
    </source>
</evidence>
<reference evidence="2 3" key="1">
    <citation type="submission" date="2017-03" db="EMBL/GenBank/DDBJ databases">
        <title>Whole genome sequences of fourteen strains of Bradyrhizobium canariense and one strain of Bradyrhizobium japonicum isolated from Lupinus (Papilionoideae: Genisteae) species in Algeria.</title>
        <authorList>
            <person name="Crovadore J."/>
            <person name="Chekireb D."/>
            <person name="Brachmann A."/>
            <person name="Chablais R."/>
            <person name="Cochard B."/>
            <person name="Lefort F."/>
        </authorList>
    </citation>
    <scope>NUCLEOTIDE SEQUENCE [LARGE SCALE GENOMIC DNA]</scope>
    <source>
        <strain evidence="2 3">UBMA197</strain>
    </source>
</reference>
<evidence type="ECO:0000313" key="3">
    <source>
        <dbReference type="Proteomes" id="UP000193335"/>
    </source>
</evidence>
<gene>
    <name evidence="2" type="ORF">BSZ19_10585</name>
</gene>
<accession>A0A1Y2JT21</accession>
<name>A0A1Y2JT21_BRAJP</name>
<feature type="region of interest" description="Disordered" evidence="1">
    <location>
        <begin position="22"/>
        <end position="42"/>
    </location>
</feature>
<dbReference type="Pfam" id="PF12869">
    <property type="entry name" value="tRNA_anti-like"/>
    <property type="match status" value="1"/>
</dbReference>
<evidence type="ECO:0008006" key="4">
    <source>
        <dbReference type="Google" id="ProtNLM"/>
    </source>
</evidence>
<evidence type="ECO:0000313" key="2">
    <source>
        <dbReference type="EMBL" id="OSJ34848.1"/>
    </source>
</evidence>
<dbReference type="Proteomes" id="UP000193335">
    <property type="component" value="Unassembled WGS sequence"/>
</dbReference>
<dbReference type="EMBL" id="NAFL01000226">
    <property type="protein sequence ID" value="OSJ34848.1"/>
    <property type="molecule type" value="Genomic_DNA"/>
</dbReference>
<sequence>MKTFVRIIIAVVFVYALSKMVGPGSDSSTGGSSTTTRTDIRTGIVSGSPTEVVRVTAVDLFRQYDDNEVATDNRLKGKIIEVSGRVQSINKDFLDHVYVTLATPNQFMSASMHVPKSEEPKMAELRKGQAVALRCLKMKRWVGSPSGDDCVLMGSD</sequence>
<feature type="compositionally biased region" description="Low complexity" evidence="1">
    <location>
        <begin position="24"/>
        <end position="42"/>
    </location>
</feature>
<proteinExistence type="predicted"/>